<evidence type="ECO:0000256" key="1">
    <source>
        <dbReference type="ARBA" id="ARBA00022723"/>
    </source>
</evidence>
<keyword evidence="2" id="KW-0863">Zinc-finger</keyword>
<evidence type="ECO:0000256" key="2">
    <source>
        <dbReference type="ARBA" id="ARBA00022771"/>
    </source>
</evidence>
<feature type="region of interest" description="Disordered" evidence="4">
    <location>
        <begin position="65"/>
        <end position="89"/>
    </location>
</feature>
<dbReference type="InterPro" id="IPR018289">
    <property type="entry name" value="MULE_transposase_dom"/>
</dbReference>
<evidence type="ECO:0000256" key="3">
    <source>
        <dbReference type="ARBA" id="ARBA00022833"/>
    </source>
</evidence>
<dbReference type="Gene3D" id="2.20.25.240">
    <property type="match status" value="1"/>
</dbReference>
<keyword evidence="3" id="KW-0862">Zinc</keyword>
<name>A0A6G0YNX4_APHCR</name>
<keyword evidence="8" id="KW-1185">Reference proteome</keyword>
<dbReference type="OrthoDB" id="6617361at2759"/>
<dbReference type="Proteomes" id="UP000478052">
    <property type="component" value="Unassembled WGS sequence"/>
</dbReference>
<evidence type="ECO:0000313" key="8">
    <source>
        <dbReference type="Proteomes" id="UP000478052"/>
    </source>
</evidence>
<organism evidence="7 8">
    <name type="scientific">Aphis craccivora</name>
    <name type="common">Cowpea aphid</name>
    <dbReference type="NCBI Taxonomy" id="307492"/>
    <lineage>
        <taxon>Eukaryota</taxon>
        <taxon>Metazoa</taxon>
        <taxon>Ecdysozoa</taxon>
        <taxon>Arthropoda</taxon>
        <taxon>Hexapoda</taxon>
        <taxon>Insecta</taxon>
        <taxon>Pterygota</taxon>
        <taxon>Neoptera</taxon>
        <taxon>Paraneoptera</taxon>
        <taxon>Hemiptera</taxon>
        <taxon>Sternorrhyncha</taxon>
        <taxon>Aphidomorpha</taxon>
        <taxon>Aphidoidea</taxon>
        <taxon>Aphididae</taxon>
        <taxon>Aphidini</taxon>
        <taxon>Aphis</taxon>
        <taxon>Aphis</taxon>
    </lineage>
</organism>
<accession>A0A6G0YNX4</accession>
<evidence type="ECO:0000256" key="4">
    <source>
        <dbReference type="SAM" id="MobiDB-lite"/>
    </source>
</evidence>
<reference evidence="7 8" key="1">
    <citation type="submission" date="2019-08" db="EMBL/GenBank/DDBJ databases">
        <title>Whole genome of Aphis craccivora.</title>
        <authorList>
            <person name="Voronova N.V."/>
            <person name="Shulinski R.S."/>
            <person name="Bandarenka Y.V."/>
            <person name="Zhorov D.G."/>
            <person name="Warner D."/>
        </authorList>
    </citation>
    <scope>NUCLEOTIDE SEQUENCE [LARGE SCALE GENOMIC DNA]</scope>
    <source>
        <strain evidence="7">180601</strain>
        <tissue evidence="7">Whole Body</tissue>
    </source>
</reference>
<dbReference type="Pfam" id="PF10551">
    <property type="entry name" value="MULE"/>
    <property type="match status" value="1"/>
</dbReference>
<feature type="non-terminal residue" evidence="7">
    <location>
        <position position="353"/>
    </location>
</feature>
<dbReference type="AlphaFoldDB" id="A0A6G0YNX4"/>
<feature type="compositionally biased region" description="Polar residues" evidence="4">
    <location>
        <begin position="71"/>
        <end position="81"/>
    </location>
</feature>
<evidence type="ECO:0000259" key="6">
    <source>
        <dbReference type="Pfam" id="PF10551"/>
    </source>
</evidence>
<dbReference type="EMBL" id="VUJU01003032">
    <property type="protein sequence ID" value="KAF0759323.1"/>
    <property type="molecule type" value="Genomic_DNA"/>
</dbReference>
<dbReference type="InterPro" id="IPR007588">
    <property type="entry name" value="Znf_FLYWCH"/>
</dbReference>
<protein>
    <submittedName>
        <fullName evidence="7">MULE domain-containing protein</fullName>
    </submittedName>
</protein>
<feature type="domain" description="FLYWCH-type" evidence="5">
    <location>
        <begin position="7"/>
        <end position="67"/>
    </location>
</feature>
<feature type="domain" description="MULE transposase" evidence="6">
    <location>
        <begin position="114"/>
        <end position="198"/>
    </location>
</feature>
<keyword evidence="1" id="KW-0479">Metal-binding</keyword>
<proteinExistence type="predicted"/>
<comment type="caution">
    <text evidence="7">The sequence shown here is derived from an EMBL/GenBank/DDBJ whole genome shotgun (WGS) entry which is preliminary data.</text>
</comment>
<evidence type="ECO:0000259" key="5">
    <source>
        <dbReference type="Pfam" id="PF04500"/>
    </source>
</evidence>
<dbReference type="GO" id="GO:0008270">
    <property type="term" value="F:zinc ion binding"/>
    <property type="evidence" value="ECO:0007669"/>
    <property type="project" value="UniProtKB-KW"/>
</dbReference>
<gene>
    <name evidence="7" type="ORF">FWK35_00015594</name>
</gene>
<evidence type="ECO:0000313" key="7">
    <source>
        <dbReference type="EMBL" id="KAF0759323.1"/>
    </source>
</evidence>
<sequence>MNTLSELTSERRNILLCLNNFKYYKQTILKSGEEKWRCENKKCSAVLKTINSGENRLITFQRTEHTHDASTENSLQRQVLSTGAKRKATENNCEAPRKIIKHVLDENSLDGKNSTIQLFTIHGYLNGHYVSLCFCVLKDKHVSTYSECFKIINEICSSYGFIFKPKEIIIDFEKAIHNACDLIWPNAKLMGCRFHVTQSWWRAIQRFGLTEDYKKKNRKLMSIKPENSKLTQFADYILDTYITEEALFPPNIWAQFSAELNLTTNACESFHSHLSQSFANTHPNIHHFTKALLYIQSFTYIKLNSINEPNNLRNSQSKTRQKYLKTIISSFKANNITIMQFVKAASKHYQSKF</sequence>
<dbReference type="Pfam" id="PF04500">
    <property type="entry name" value="FLYWCH"/>
    <property type="match status" value="1"/>
</dbReference>